<protein>
    <submittedName>
        <fullName evidence="1">Type I-E CRISPR-associated protein Cas6/Cse3/CasE</fullName>
    </submittedName>
</protein>
<evidence type="ECO:0000313" key="2">
    <source>
        <dbReference type="Proteomes" id="UP001198374"/>
    </source>
</evidence>
<dbReference type="Gene3D" id="3.30.70.1210">
    <property type="entry name" value="Crispr-associated protein, domain 2"/>
    <property type="match status" value="1"/>
</dbReference>
<dbReference type="RefSeq" id="WP_209774621.1">
    <property type="nucleotide sequence ID" value="NZ_JAGGLO010000008.1"/>
</dbReference>
<name>A0ABS7Z007_9FIRM</name>
<dbReference type="InterPro" id="IPR010179">
    <property type="entry name" value="CRISPR-assoc_prot_Cse3"/>
</dbReference>
<dbReference type="SMART" id="SM01101">
    <property type="entry name" value="CRISPR_assoc"/>
    <property type="match status" value="1"/>
</dbReference>
<dbReference type="SUPFAM" id="SSF117987">
    <property type="entry name" value="CRISPR-associated protein"/>
    <property type="match status" value="2"/>
</dbReference>
<dbReference type="Proteomes" id="UP001198374">
    <property type="component" value="Unassembled WGS sequence"/>
</dbReference>
<proteinExistence type="predicted"/>
<evidence type="ECO:0000313" key="1">
    <source>
        <dbReference type="EMBL" id="MCA2096644.1"/>
    </source>
</evidence>
<sequence length="216" mass="25158">MYLSRVEIDINNRRKMKDLTHLGCYHSWVEDSFPKFSKENRSRKLWRIDNVYDKYYLLVLSENKPDMEKLEKYGLESSAGVKNYDQFLDSLKEGMKAKFKIKLNTVRAYKDEKNPTKRGRIMPVPNEKLNEFLIDKAARNGFEVKLGEFAISKIDKEYFMHTDKGETKKSRKDIVSATYEGILTITDLEKFKAALVNGIGKKKAYGCGFLTIIPEK</sequence>
<dbReference type="CDD" id="cd09727">
    <property type="entry name" value="Cas6_I-E"/>
    <property type="match status" value="1"/>
</dbReference>
<comment type="caution">
    <text evidence="1">The sequence shown here is derived from an EMBL/GenBank/DDBJ whole genome shotgun (WGS) entry which is preliminary data.</text>
</comment>
<gene>
    <name evidence="1" type="primary">cas6e</name>
    <name evidence="1" type="ORF">LDJ82_07050</name>
</gene>
<dbReference type="Gene3D" id="3.30.70.1200">
    <property type="entry name" value="Crispr-associated protein, domain 1"/>
    <property type="match status" value="1"/>
</dbReference>
<keyword evidence="2" id="KW-1185">Reference proteome</keyword>
<dbReference type="NCBIfam" id="TIGR01907">
    <property type="entry name" value="casE_Cse3"/>
    <property type="match status" value="1"/>
</dbReference>
<dbReference type="Pfam" id="PF08798">
    <property type="entry name" value="CRISPR_assoc"/>
    <property type="match status" value="1"/>
</dbReference>
<organism evidence="1 2">
    <name type="scientific">Anaerococcus degeneri</name>
    <dbReference type="NCBI Taxonomy" id="361500"/>
    <lineage>
        <taxon>Bacteria</taxon>
        <taxon>Bacillati</taxon>
        <taxon>Bacillota</taxon>
        <taxon>Tissierellia</taxon>
        <taxon>Tissierellales</taxon>
        <taxon>Peptoniphilaceae</taxon>
        <taxon>Anaerococcus</taxon>
    </lineage>
</organism>
<reference evidence="2" key="1">
    <citation type="submission" date="2023-07" db="EMBL/GenBank/DDBJ databases">
        <title>FDA dAtabase for Regulatory Grade micrObial Sequences (FDA-ARGOS): Supporting development and validation of Infectious Disease Dx tests.</title>
        <authorList>
            <person name="Sproer C."/>
            <person name="Gronow S."/>
            <person name="Severitt S."/>
            <person name="Schroder I."/>
            <person name="Tallon L."/>
            <person name="Sadzewicz L."/>
            <person name="Zhao X."/>
            <person name="Boylan J."/>
            <person name="Ott S."/>
            <person name="Bowen H."/>
            <person name="Vavikolanu K."/>
            <person name="Hazen T."/>
            <person name="Aluvathingal J."/>
            <person name="Nadendla S."/>
            <person name="Lowell S."/>
            <person name="Myers T."/>
            <person name="Yan Y."/>
        </authorList>
    </citation>
    <scope>NUCLEOTIDE SEQUENCE [LARGE SCALE GENOMIC DNA]</scope>
    <source>
        <strain evidence="2">FDAARGOS_1538</strain>
    </source>
</reference>
<dbReference type="EMBL" id="JAIWIY010000001">
    <property type="protein sequence ID" value="MCA2096644.1"/>
    <property type="molecule type" value="Genomic_DNA"/>
</dbReference>
<accession>A0ABS7Z007</accession>